<evidence type="ECO:0000256" key="1">
    <source>
        <dbReference type="ARBA" id="ARBA00022729"/>
    </source>
</evidence>
<evidence type="ECO:0000256" key="2">
    <source>
        <dbReference type="SAM" id="SignalP"/>
    </source>
</evidence>
<dbReference type="InterPro" id="IPR013425">
    <property type="entry name" value="Autotrns_rpt"/>
</dbReference>
<dbReference type="InterPro" id="IPR053784">
    <property type="entry name" value="Choice_anch_U_dom"/>
</dbReference>
<dbReference type="InterPro" id="IPR003961">
    <property type="entry name" value="FN3_dom"/>
</dbReference>
<dbReference type="InterPro" id="IPR006644">
    <property type="entry name" value="Cadg"/>
</dbReference>
<feature type="domain" description="Fibronectin type-III" evidence="3">
    <location>
        <begin position="1265"/>
        <end position="1354"/>
    </location>
</feature>
<accession>A0A1E7Q7C7</accession>
<name>A0A1E7Q7C7_9GAMM</name>
<dbReference type="Gene3D" id="2.60.40.2810">
    <property type="match status" value="1"/>
</dbReference>
<sequence length="2539" mass="258104">MLAITFDTLGTYTKKYGVTRLRIFLSIVFLTLMQTAWAATPADENFDALPVANQGSNSVTINGITYTNNAANNIMIANDGYLASGADHALVYRSLGTNTSTLVSFKTSDGDEFKLNSFAVSTGIGNTTDLTIKGYKDNVEQVSTSYNLSGIYFGTFNVSANAGWENIDEVRISGVDLDIDIDDLDFSPAITNNAPVLTNLNGDSVAWAGVGNYVSLDAGTSLGVSDVELDALNGGSGNYAGASLTLQRVGAAITTDVFGFNTSGALFSVSGSNLQSGGQTFATFTNTTGVLSINVNSSETTATKSLVQDVLQRIQYSNNTPAADAVLRFSISDGTDSTTVDVTVTSDSIYVTNTTDTATININNGVSFSEAVAIALADTSGSQTLILSDAFTSSMVLAGNLTISENLAIDASAAGSSFVIAGNTLTLGSGFTLSLTHANQLQISSTINGGGNLSKSGAGSLLLTGTNSSRTGSTSVLGGTLDIATDTNLDGANTGALILDGGTLAMFVAGGSTGNPIIQTINNPITLGAAGGSFNPTGGGGRNIINMSGVISGSGSLTKIGASVLQLSGNNSYSGQTLITTGGLLLAHNNGLGATSGSTTVNAGSALRVTAGVVSPEPLFLNGTGRNIDSTEYGALGADAYSLGTSTMSGNIELSTGTNISAIGGSNLILSGIVSGTGTLTKTDAGSVTLTSINTYTGSTFASAGTLVLDNGAAMADGTEVSIASGATLRLDASETIGALSGAGTLSMNSAHLTVNQTSDSSFSGNITGSGSNLTKSGSSKLTLSGTSTYTGITSISGGSLNITGALNGTTGATIGSGGVLEGTGSIFATSSTNTLTVQSGGTLSPGGSGSGIVTINGNLTIASGGVLTAQIAGTVLGSGYDSVTVNGAIDVSSASLNVSHSYTPGLGDSYRLLVNDGIDSITGSFTGLSQGGTVAASGNSTLLTAYYAATDGGGYSGGNEFMLVAPVDNVAPTVSSVNVPANATYVTGQNLDFTVNVSEVVYVNTSGGSPQLALVIGSTTRDAVYQAGSGTSSLLFRYTVNAVDSDNNGIVLSSTLSINGGSIKDAAGNNLVTTLNSVGSTSLVLVNDYTVPDAPVIGSATSGDTQASVSFTAPANTGGVAITGYTVTSSPGGLTATGASSPLTVTSLTNGTNYSFTVTATNSIGTSSASAASNTVIPKAAQVITFANPGAQSFGSSPTLTATANSGLTPVFTSSTTGVCTITSGGALSFITAGTCTINADQAGNIAYLPAPQVSQSFSVNAVVSSAPIIGTATAGDAQATVSFTAPASNGGAAITSYTVTSSPGGLTTSGAASPLTVTGLTNGTAYTFSVTANNSAGTSASSATSIAVTPNGAPTISGTPNTSVNQGVLYSFTPTALDSPSDSLHFSITNKPSWANFISTTGALTGTPNNADIGVTTGIVITVSDGSLTASLAAFNLTVTNTNDAPTITGSPLTSIDEGNPYRFEPVASDIDADSTLTFSITNQPSWTTFDTATGVLSGTPTKTDVGVTTGIIITVSDGELSSSLAPFSLTVINVNEAPMAVDDSFTLPFSASNIYNLDVLVNDTDLDQDSLSITAAKNQIGSISIQANKLQFTAPDNFSGTATFSYTITDGELTDMAQVTLLIEGTNPDAPVITVPDDLLVNATGMFTKVNVGVATAIDTKGNRLAVTLTNGLPMFPAGKHQLNWQATDANGVSSTTTQMLQIQPQVAISKPQTVSNNSQVTVSVMLNGQPPSYPVDVTYHVTGTTNAVTEHNLASGSVLINSGLSATISFDVFADLSTLLEKDIVITLDNTLNLGANASSIITVTEANLAPTVRLSASQQGENRLTLGKASGPVTVSAQVEDPNHADTISLQWLADTALTNSSSDSSQFVFDPIGLASGVYKITLTATDNAAEPLTRTDEIYLLVQDVLPTLDDSDSNNNLIPDNIEGFADSNGNGIPNYLDPGFACHVMAEQLINITQFVAEGEPGTCLRKGAAAALSNTGGLLLSRVDLQWIEPDMQATNIGGSFDFILRDLPTAGANYRMVLPQLQPVPENAVYRKFSPEKGWSNFVLNDNNQLFTAAGEPGFCPPPGDAIWQEGLTAGHWCVQLLIEDGGPNDADGMANGTIVDPGGVAVVLNGNSLPVATHDEYSVQWNQTHTLNVLENDTDADGDDLIINQTSAAFGNVSISEDGQTLLYTPALDFVGTDTLSYSLADGKGGSASASVTVVVYYNRAPIVTNSTASTNDKTTIEIDVLANASDPDGDTLVLNNARAQQGSVVITAAQTLRYTPKPGFSGMDTVSFTVNDNVGGNVNGEVTITVAAYEVITVVNKSSGGTTGLGSLLLLSLLVVRRCKLRTVLVSSLLVLSSMVSAQTSGFTVDGFIGQSKARQSASEISAGLPAQTHLRQYDDTATSFALGGSYALAERLALQVHYVDLGETSLSIEADTLTPEQVHNTVAKAGPLLAKGIRSGLSYSFWQTTRWTASAQAGVLSWWSNSSSQYGDKVIHTSDSDTECYWGAAAGYTLTEQLTLQLNYNRYTFSGNKADNLMLGLSFSF</sequence>
<dbReference type="InterPro" id="IPR036116">
    <property type="entry name" value="FN3_sf"/>
</dbReference>
<dbReference type="Pfam" id="PF17963">
    <property type="entry name" value="Big_9"/>
    <property type="match status" value="3"/>
</dbReference>
<dbReference type="InterPro" id="IPR011050">
    <property type="entry name" value="Pectin_lyase_fold/virulence"/>
</dbReference>
<keyword evidence="5" id="KW-1185">Reference proteome</keyword>
<dbReference type="SMART" id="SM00736">
    <property type="entry name" value="CADG"/>
    <property type="match status" value="2"/>
</dbReference>
<dbReference type="InterPro" id="IPR015919">
    <property type="entry name" value="Cadherin-like_sf"/>
</dbReference>
<gene>
    <name evidence="4" type="ORF">BI198_11400</name>
</gene>
<dbReference type="NCBIfam" id="NF041766">
    <property type="entry name" value="choice_anch_U"/>
    <property type="match status" value="1"/>
</dbReference>
<evidence type="ECO:0000259" key="3">
    <source>
        <dbReference type="PROSITE" id="PS50853"/>
    </source>
</evidence>
<dbReference type="PANTHER" id="PTHR34720:SF9">
    <property type="entry name" value="BLR4714 PROTEIN"/>
    <property type="match status" value="1"/>
</dbReference>
<dbReference type="SMART" id="SM00060">
    <property type="entry name" value="FN3"/>
    <property type="match status" value="2"/>
</dbReference>
<keyword evidence="1 2" id="KW-0732">Signal</keyword>
<dbReference type="Proteomes" id="UP000242258">
    <property type="component" value="Unassembled WGS sequence"/>
</dbReference>
<dbReference type="GO" id="GO:0005509">
    <property type="term" value="F:calcium ion binding"/>
    <property type="evidence" value="ECO:0007669"/>
    <property type="project" value="InterPro"/>
</dbReference>
<evidence type="ECO:0000313" key="5">
    <source>
        <dbReference type="Proteomes" id="UP000242258"/>
    </source>
</evidence>
<dbReference type="PROSITE" id="PS50853">
    <property type="entry name" value="FN3"/>
    <property type="match status" value="2"/>
</dbReference>
<dbReference type="Pfam" id="PF12951">
    <property type="entry name" value="PATR"/>
    <property type="match status" value="4"/>
</dbReference>
<dbReference type="PANTHER" id="PTHR34720">
    <property type="entry name" value="MICROCYSTIN DEPENDENT PROTEIN"/>
    <property type="match status" value="1"/>
</dbReference>
<evidence type="ECO:0000313" key="4">
    <source>
        <dbReference type="EMBL" id="OEY70104.1"/>
    </source>
</evidence>
<dbReference type="CDD" id="cd00063">
    <property type="entry name" value="FN3"/>
    <property type="match status" value="2"/>
</dbReference>
<feature type="domain" description="Fibronectin type-III" evidence="3">
    <location>
        <begin position="1092"/>
        <end position="1181"/>
    </location>
</feature>
<dbReference type="Pfam" id="PF00041">
    <property type="entry name" value="fn3"/>
    <property type="match status" value="2"/>
</dbReference>
<comment type="caution">
    <text evidence="4">The sequence shown here is derived from an EMBL/GenBank/DDBJ whole genome shotgun (WGS) entry which is preliminary data.</text>
</comment>
<dbReference type="SUPFAM" id="SSF51126">
    <property type="entry name" value="Pectin lyase-like"/>
    <property type="match status" value="1"/>
</dbReference>
<dbReference type="SUPFAM" id="SSF49313">
    <property type="entry name" value="Cadherin-like"/>
    <property type="match status" value="2"/>
</dbReference>
<feature type="chain" id="PRO_5009200462" description="Fibronectin type-III domain-containing protein" evidence="2">
    <location>
        <begin position="39"/>
        <end position="2539"/>
    </location>
</feature>
<dbReference type="Gene3D" id="2.60.40.3440">
    <property type="match status" value="2"/>
</dbReference>
<dbReference type="NCBIfam" id="NF012211">
    <property type="entry name" value="tand_rpt_95"/>
    <property type="match status" value="3"/>
</dbReference>
<proteinExistence type="predicted"/>
<organism evidence="4 5">
    <name type="scientific">Rheinheimera salexigens</name>
    <dbReference type="NCBI Taxonomy" id="1628148"/>
    <lineage>
        <taxon>Bacteria</taxon>
        <taxon>Pseudomonadati</taxon>
        <taxon>Pseudomonadota</taxon>
        <taxon>Gammaproteobacteria</taxon>
        <taxon>Chromatiales</taxon>
        <taxon>Chromatiaceae</taxon>
        <taxon>Rheinheimera</taxon>
    </lineage>
</organism>
<protein>
    <recommendedName>
        <fullName evidence="3">Fibronectin type-III domain-containing protein</fullName>
    </recommendedName>
</protein>
<dbReference type="Pfam" id="PF05345">
    <property type="entry name" value="He_PIG"/>
    <property type="match status" value="2"/>
</dbReference>
<dbReference type="EMBL" id="MKEK01000001">
    <property type="protein sequence ID" value="OEY70104.1"/>
    <property type="molecule type" value="Genomic_DNA"/>
</dbReference>
<dbReference type="NCBIfam" id="TIGR02601">
    <property type="entry name" value="autotrns_rpt"/>
    <property type="match status" value="4"/>
</dbReference>
<dbReference type="SUPFAM" id="SSF56925">
    <property type="entry name" value="OMPA-like"/>
    <property type="match status" value="1"/>
</dbReference>
<dbReference type="Gene3D" id="2.60.40.10">
    <property type="entry name" value="Immunoglobulins"/>
    <property type="match status" value="4"/>
</dbReference>
<dbReference type="InterPro" id="IPR011250">
    <property type="entry name" value="OMP/PagP_B-barrel"/>
</dbReference>
<dbReference type="STRING" id="1628148.BI198_11400"/>
<dbReference type="SUPFAM" id="SSF49265">
    <property type="entry name" value="Fibronectin type III"/>
    <property type="match status" value="2"/>
</dbReference>
<dbReference type="GO" id="GO:0016020">
    <property type="term" value="C:membrane"/>
    <property type="evidence" value="ECO:0007669"/>
    <property type="project" value="InterPro"/>
</dbReference>
<dbReference type="InterPro" id="IPR013783">
    <property type="entry name" value="Ig-like_fold"/>
</dbReference>
<reference evidence="5" key="1">
    <citation type="submission" date="2016-09" db="EMBL/GenBank/DDBJ databases">
        <authorList>
            <person name="Wan X."/>
            <person name="Hou S."/>
        </authorList>
    </citation>
    <scope>NUCLEOTIDE SEQUENCE [LARGE SCALE GENOMIC DNA]</scope>
    <source>
        <strain evidence="5">KH87</strain>
    </source>
</reference>
<feature type="signal peptide" evidence="2">
    <location>
        <begin position="1"/>
        <end position="38"/>
    </location>
</feature>
<dbReference type="Gene3D" id="2.40.160.20">
    <property type="match status" value="1"/>
</dbReference>